<sequence>MNYNQQFNYNENSSSSPIIGQKTNMYKKFSGYKDLYNDQKLRRKILSEKRRCSSFDDHNRRPIFLIVALLSICTFLVISAFLIKRLYFDSFT</sequence>
<proteinExistence type="predicted"/>
<feature type="transmembrane region" description="Helical" evidence="1">
    <location>
        <begin position="63"/>
        <end position="83"/>
    </location>
</feature>
<dbReference type="WBParaSite" id="nRc.2.0.1.t31934-RA">
    <property type="protein sequence ID" value="nRc.2.0.1.t31934-RA"/>
    <property type="gene ID" value="nRc.2.0.1.g31934"/>
</dbReference>
<organism evidence="2 3">
    <name type="scientific">Romanomermis culicivorax</name>
    <name type="common">Nematode worm</name>
    <dbReference type="NCBI Taxonomy" id="13658"/>
    <lineage>
        <taxon>Eukaryota</taxon>
        <taxon>Metazoa</taxon>
        <taxon>Ecdysozoa</taxon>
        <taxon>Nematoda</taxon>
        <taxon>Enoplea</taxon>
        <taxon>Dorylaimia</taxon>
        <taxon>Mermithida</taxon>
        <taxon>Mermithoidea</taxon>
        <taxon>Mermithidae</taxon>
        <taxon>Romanomermis</taxon>
    </lineage>
</organism>
<dbReference type="Proteomes" id="UP000887565">
    <property type="component" value="Unplaced"/>
</dbReference>
<keyword evidence="1" id="KW-1133">Transmembrane helix</keyword>
<dbReference type="AlphaFoldDB" id="A0A915K0V1"/>
<protein>
    <submittedName>
        <fullName evidence="3">Transmembrane protein</fullName>
    </submittedName>
</protein>
<reference evidence="3" key="1">
    <citation type="submission" date="2022-11" db="UniProtKB">
        <authorList>
            <consortium name="WormBaseParasite"/>
        </authorList>
    </citation>
    <scope>IDENTIFICATION</scope>
</reference>
<keyword evidence="1" id="KW-0472">Membrane</keyword>
<evidence type="ECO:0000313" key="3">
    <source>
        <dbReference type="WBParaSite" id="nRc.2.0.1.t31934-RA"/>
    </source>
</evidence>
<accession>A0A915K0V1</accession>
<keyword evidence="2" id="KW-1185">Reference proteome</keyword>
<name>A0A915K0V1_ROMCU</name>
<evidence type="ECO:0000256" key="1">
    <source>
        <dbReference type="SAM" id="Phobius"/>
    </source>
</evidence>
<evidence type="ECO:0000313" key="2">
    <source>
        <dbReference type="Proteomes" id="UP000887565"/>
    </source>
</evidence>
<keyword evidence="1" id="KW-0812">Transmembrane</keyword>